<dbReference type="RefSeq" id="WP_223660202.1">
    <property type="nucleotide sequence ID" value="NZ_BLAG01000015.1"/>
</dbReference>
<evidence type="ECO:0008006" key="5">
    <source>
        <dbReference type="Google" id="ProtNLM"/>
    </source>
</evidence>
<organism evidence="3 4">
    <name type="scientific">Streptomyces angustmyceticus</name>
    <dbReference type="NCBI Taxonomy" id="285578"/>
    <lineage>
        <taxon>Bacteria</taxon>
        <taxon>Bacillati</taxon>
        <taxon>Actinomycetota</taxon>
        <taxon>Actinomycetes</taxon>
        <taxon>Kitasatosporales</taxon>
        <taxon>Streptomycetaceae</taxon>
        <taxon>Streptomyces</taxon>
    </lineage>
</organism>
<accession>A0A5J4LMS3</accession>
<keyword evidence="2" id="KW-0472">Membrane</keyword>
<proteinExistence type="predicted"/>
<name>A0A5J4LMS3_9ACTN</name>
<feature type="transmembrane region" description="Helical" evidence="2">
    <location>
        <begin position="47"/>
        <end position="66"/>
    </location>
</feature>
<feature type="region of interest" description="Disordered" evidence="1">
    <location>
        <begin position="207"/>
        <end position="226"/>
    </location>
</feature>
<feature type="transmembrane region" description="Helical" evidence="2">
    <location>
        <begin position="72"/>
        <end position="91"/>
    </location>
</feature>
<sequence length="226" mass="23964">MSRESALRRLAAHEARWLVSLGWWAARRRIGVAPGERALGYAGAQAAFVYGLTFVCVVETVGLAVLLADHPVAHAVMLVLDCYTVVMMLGLQAAAVTRPHVLGADTLWLREGARRDIRIPLERIAAVRHDLRFVRAAEKGGGEAVELAVGGQTSVTVELSEPVVAVGLLGRRESVRTVRFHADDARAAVAELRERVAAVAARREQAAGAVPRAEGTARGAGRGGGG</sequence>
<protein>
    <recommendedName>
        <fullName evidence="5">DUF304 domain-containing protein</fullName>
    </recommendedName>
</protein>
<dbReference type="Proteomes" id="UP000325598">
    <property type="component" value="Unassembled WGS sequence"/>
</dbReference>
<dbReference type="AlphaFoldDB" id="A0A5J4LMS3"/>
<reference evidence="3 4" key="1">
    <citation type="submission" date="2019-10" db="EMBL/GenBank/DDBJ databases">
        <title>Whole genome shotgun sequence of Streptomyces angustmyceticus NBRC 3934.</title>
        <authorList>
            <person name="Hosoyama A."/>
            <person name="Ichikawa N."/>
            <person name="Kimura A."/>
            <person name="Kitahashi Y."/>
            <person name="Komaki H."/>
            <person name="Uohara A."/>
        </authorList>
    </citation>
    <scope>NUCLEOTIDE SEQUENCE [LARGE SCALE GENOMIC DNA]</scope>
    <source>
        <strain evidence="3 4">NBRC 3934</strain>
    </source>
</reference>
<evidence type="ECO:0000313" key="4">
    <source>
        <dbReference type="Proteomes" id="UP000325598"/>
    </source>
</evidence>
<evidence type="ECO:0000256" key="2">
    <source>
        <dbReference type="SAM" id="Phobius"/>
    </source>
</evidence>
<evidence type="ECO:0000313" key="3">
    <source>
        <dbReference type="EMBL" id="GES32769.1"/>
    </source>
</evidence>
<dbReference type="GeneID" id="96754243"/>
<keyword evidence="2" id="KW-1133">Transmembrane helix</keyword>
<dbReference type="EMBL" id="BLAG01000015">
    <property type="protein sequence ID" value="GES32769.1"/>
    <property type="molecule type" value="Genomic_DNA"/>
</dbReference>
<keyword evidence="4" id="KW-1185">Reference proteome</keyword>
<comment type="caution">
    <text evidence="3">The sequence shown here is derived from an EMBL/GenBank/DDBJ whole genome shotgun (WGS) entry which is preliminary data.</text>
</comment>
<gene>
    <name evidence="3" type="ORF">San01_52570</name>
</gene>
<evidence type="ECO:0000256" key="1">
    <source>
        <dbReference type="SAM" id="MobiDB-lite"/>
    </source>
</evidence>
<feature type="compositionally biased region" description="Low complexity" evidence="1">
    <location>
        <begin position="207"/>
        <end position="217"/>
    </location>
</feature>
<keyword evidence="2" id="KW-0812">Transmembrane</keyword>